<evidence type="ECO:0000313" key="8">
    <source>
        <dbReference type="EMBL" id="KIG14242.1"/>
    </source>
</evidence>
<protein>
    <submittedName>
        <fullName evidence="8">Cytochrome c family protein</fullName>
    </submittedName>
</protein>
<evidence type="ECO:0000256" key="4">
    <source>
        <dbReference type="PROSITE-ProRule" id="PRU00433"/>
    </source>
</evidence>
<feature type="domain" description="Cytochrome c" evidence="7">
    <location>
        <begin position="149"/>
        <end position="233"/>
    </location>
</feature>
<name>A0A0C2D281_9BACT</name>
<dbReference type="Pfam" id="PF13442">
    <property type="entry name" value="Cytochrome_CBB3"/>
    <property type="match status" value="1"/>
</dbReference>
<evidence type="ECO:0000313" key="9">
    <source>
        <dbReference type="Proteomes" id="UP000031599"/>
    </source>
</evidence>
<organism evidence="8 9">
    <name type="scientific">Enhygromyxa salina</name>
    <dbReference type="NCBI Taxonomy" id="215803"/>
    <lineage>
        <taxon>Bacteria</taxon>
        <taxon>Pseudomonadati</taxon>
        <taxon>Myxococcota</taxon>
        <taxon>Polyangia</taxon>
        <taxon>Nannocystales</taxon>
        <taxon>Nannocystaceae</taxon>
        <taxon>Enhygromyxa</taxon>
    </lineage>
</organism>
<feature type="domain" description="Rhodanese" evidence="6">
    <location>
        <begin position="281"/>
        <end position="370"/>
    </location>
</feature>
<dbReference type="Pfam" id="PF00581">
    <property type="entry name" value="Rhodanese"/>
    <property type="match status" value="1"/>
</dbReference>
<sequence>MRRGWFASLLCVGACVSSPADESAQSASESASESAGTEAESETGELSPEAEGAALYEQYCGFCHGDVGQGYAADNANALANQEFLRLADEAFLAAAIRYGRPGTSMSAWGAVKAGPLSDQQIDHLVAFIKSWQTVPDADVDGYEIDPASSVFRGETYYAVYGCEDCHGELGVGGTYMSLENPWFLTMASDGYLRESIVNGRPGTPMASYADGGMDDLTPAQIDDVIKLIRSWEREPDTDPLPPFVPDVSDAVLNPDGPDPAFTLIDGRYIGVDAVKAALDAGAKMILLDARPHADFVEGHLAGAVSIPFFDLELVIDELPKDVWIVNYCGCPHAVSGQSFDALDAAGFGQIAVLDEGYYEWVDRGYPTAQGE</sequence>
<dbReference type="Proteomes" id="UP000031599">
    <property type="component" value="Unassembled WGS sequence"/>
</dbReference>
<accession>A0A0C2D281</accession>
<dbReference type="EMBL" id="JMCC02000076">
    <property type="protein sequence ID" value="KIG14242.1"/>
    <property type="molecule type" value="Genomic_DNA"/>
</dbReference>
<keyword evidence="2 4" id="KW-0479">Metal-binding</keyword>
<dbReference type="InterPro" id="IPR036873">
    <property type="entry name" value="Rhodanese-like_dom_sf"/>
</dbReference>
<dbReference type="CDD" id="cd00158">
    <property type="entry name" value="RHOD"/>
    <property type="match status" value="1"/>
</dbReference>
<evidence type="ECO:0000256" key="2">
    <source>
        <dbReference type="ARBA" id="ARBA00022723"/>
    </source>
</evidence>
<feature type="region of interest" description="Disordered" evidence="5">
    <location>
        <begin position="22"/>
        <end position="48"/>
    </location>
</feature>
<dbReference type="InterPro" id="IPR050597">
    <property type="entry name" value="Cytochrome_c_Oxidase_Subunit"/>
</dbReference>
<dbReference type="InterPro" id="IPR036909">
    <property type="entry name" value="Cyt_c-like_dom_sf"/>
</dbReference>
<dbReference type="PANTHER" id="PTHR33751:SF1">
    <property type="entry name" value="CBB3-TYPE CYTOCHROME C OXIDASE SUBUNIT FIXP"/>
    <property type="match status" value="1"/>
</dbReference>
<dbReference type="PANTHER" id="PTHR33751">
    <property type="entry name" value="CBB3-TYPE CYTOCHROME C OXIDASE SUBUNIT FIXP"/>
    <property type="match status" value="1"/>
</dbReference>
<feature type="domain" description="Cytochrome c" evidence="7">
    <location>
        <begin position="47"/>
        <end position="133"/>
    </location>
</feature>
<evidence type="ECO:0000259" key="6">
    <source>
        <dbReference type="PROSITE" id="PS50206"/>
    </source>
</evidence>
<dbReference type="SUPFAM" id="SSF46626">
    <property type="entry name" value="Cytochrome c"/>
    <property type="match status" value="2"/>
</dbReference>
<evidence type="ECO:0000256" key="3">
    <source>
        <dbReference type="ARBA" id="ARBA00023004"/>
    </source>
</evidence>
<dbReference type="GO" id="GO:0009055">
    <property type="term" value="F:electron transfer activity"/>
    <property type="evidence" value="ECO:0007669"/>
    <property type="project" value="InterPro"/>
</dbReference>
<dbReference type="SMART" id="SM00450">
    <property type="entry name" value="RHOD"/>
    <property type="match status" value="1"/>
</dbReference>
<dbReference type="Gene3D" id="3.40.250.10">
    <property type="entry name" value="Rhodanese-like domain"/>
    <property type="match status" value="1"/>
</dbReference>
<feature type="compositionally biased region" description="Low complexity" evidence="5">
    <location>
        <begin position="22"/>
        <end position="38"/>
    </location>
</feature>
<dbReference type="RefSeq" id="WP_052554054.1">
    <property type="nucleotide sequence ID" value="NZ_JMCC02000076.1"/>
</dbReference>
<comment type="caution">
    <text evidence="8">The sequence shown here is derived from an EMBL/GenBank/DDBJ whole genome shotgun (WGS) entry which is preliminary data.</text>
</comment>
<dbReference type="InterPro" id="IPR009056">
    <property type="entry name" value="Cyt_c-like_dom"/>
</dbReference>
<dbReference type="SUPFAM" id="SSF52821">
    <property type="entry name" value="Rhodanese/Cell cycle control phosphatase"/>
    <property type="match status" value="1"/>
</dbReference>
<dbReference type="AlphaFoldDB" id="A0A0C2D281"/>
<dbReference type="Gene3D" id="1.10.760.10">
    <property type="entry name" value="Cytochrome c-like domain"/>
    <property type="match status" value="2"/>
</dbReference>
<dbReference type="InterPro" id="IPR001763">
    <property type="entry name" value="Rhodanese-like_dom"/>
</dbReference>
<dbReference type="GO" id="GO:0046872">
    <property type="term" value="F:metal ion binding"/>
    <property type="evidence" value="ECO:0007669"/>
    <property type="project" value="UniProtKB-KW"/>
</dbReference>
<keyword evidence="1 4" id="KW-0349">Heme</keyword>
<dbReference type="PROSITE" id="PS50206">
    <property type="entry name" value="RHODANESE_3"/>
    <property type="match status" value="1"/>
</dbReference>
<dbReference type="PROSITE" id="PS51007">
    <property type="entry name" value="CYTC"/>
    <property type="match status" value="2"/>
</dbReference>
<evidence type="ECO:0000256" key="5">
    <source>
        <dbReference type="SAM" id="MobiDB-lite"/>
    </source>
</evidence>
<dbReference type="GO" id="GO:0020037">
    <property type="term" value="F:heme binding"/>
    <property type="evidence" value="ECO:0007669"/>
    <property type="project" value="InterPro"/>
</dbReference>
<proteinExistence type="predicted"/>
<evidence type="ECO:0000256" key="1">
    <source>
        <dbReference type="ARBA" id="ARBA00022617"/>
    </source>
</evidence>
<evidence type="ECO:0000259" key="7">
    <source>
        <dbReference type="PROSITE" id="PS51007"/>
    </source>
</evidence>
<reference evidence="8 9" key="1">
    <citation type="submission" date="2014-12" db="EMBL/GenBank/DDBJ databases">
        <title>Genome assembly of Enhygromyxa salina DSM 15201.</title>
        <authorList>
            <person name="Sharma G."/>
            <person name="Subramanian S."/>
        </authorList>
    </citation>
    <scope>NUCLEOTIDE SEQUENCE [LARGE SCALE GENOMIC DNA]</scope>
    <source>
        <strain evidence="8 9">DSM 15201</strain>
    </source>
</reference>
<gene>
    <name evidence="8" type="ORF">DB30_06991</name>
</gene>
<keyword evidence="3 4" id="KW-0408">Iron</keyword>